<keyword evidence="2" id="KW-0560">Oxidoreductase</keyword>
<protein>
    <submittedName>
        <fullName evidence="3">Beta-ketoacyl-ACP reductase</fullName>
    </submittedName>
    <submittedName>
        <fullName evidence="4">Short-chain dehydrogenase</fullName>
    </submittedName>
</protein>
<dbReference type="RefSeq" id="WP_097939495.1">
    <property type="nucleotide sequence ID" value="NZ_BLKS01000001.1"/>
</dbReference>
<dbReference type="Pfam" id="PF13561">
    <property type="entry name" value="adh_short_C2"/>
    <property type="match status" value="1"/>
</dbReference>
<evidence type="ECO:0000256" key="2">
    <source>
        <dbReference type="ARBA" id="ARBA00023002"/>
    </source>
</evidence>
<dbReference type="OrthoDB" id="154414at2"/>
<dbReference type="InterPro" id="IPR002347">
    <property type="entry name" value="SDR_fam"/>
</dbReference>
<reference evidence="4 5" key="1">
    <citation type="submission" date="2017-10" db="EMBL/GenBank/DDBJ databases">
        <title>The new phylogeny of genus Mycobacterium.</title>
        <authorList>
            <person name="Tortoli E."/>
            <person name="Trovato A."/>
            <person name="Cirillo D.M."/>
        </authorList>
    </citation>
    <scope>NUCLEOTIDE SEQUENCE [LARGE SCALE GENOMIC DNA]</scope>
    <source>
        <strain evidence="4 5">CCUG37673</strain>
    </source>
</reference>
<dbReference type="AlphaFoldDB" id="A0A2A7N9H2"/>
<evidence type="ECO:0000256" key="1">
    <source>
        <dbReference type="ARBA" id="ARBA00006484"/>
    </source>
</evidence>
<evidence type="ECO:0000313" key="4">
    <source>
        <dbReference type="EMBL" id="PEG40469.1"/>
    </source>
</evidence>
<keyword evidence="5" id="KW-1185">Reference proteome</keyword>
<evidence type="ECO:0000313" key="6">
    <source>
        <dbReference type="Proteomes" id="UP000465302"/>
    </source>
</evidence>
<dbReference type="PRINTS" id="PR00081">
    <property type="entry name" value="GDHRDH"/>
</dbReference>
<dbReference type="CDD" id="cd05233">
    <property type="entry name" value="SDR_c"/>
    <property type="match status" value="1"/>
</dbReference>
<sequence length="258" mass="26878">MTVTPSRCAIVTGTADGLGVDIAKRLLDDGWCVIACDVTADVDARFEPGMFDGRVRTVVADVAAPETADALVRTALASFGRIDAVVNNAGIGGPGGDLDSVAMDDVVRTLDVNLLGAVRLCRAATPHLKAQRSGRIVNIGSVYAEQPVTGGSAYIMSKAALRALSHCLALELGPYGITVNTVSPGYMLTRMHEEEVELQARAAGIDPQLRLQQLRDEVPLGRHGNGVDVAGAVGWLLSQDASYVTGQTIGVNGGIKVS</sequence>
<organism evidence="4 5">
    <name type="scientific">Mycolicibacterium agri</name>
    <name type="common">Mycobacterium agri</name>
    <dbReference type="NCBI Taxonomy" id="36811"/>
    <lineage>
        <taxon>Bacteria</taxon>
        <taxon>Bacillati</taxon>
        <taxon>Actinomycetota</taxon>
        <taxon>Actinomycetes</taxon>
        <taxon>Mycobacteriales</taxon>
        <taxon>Mycobacteriaceae</taxon>
        <taxon>Mycolicibacterium</taxon>
    </lineage>
</organism>
<evidence type="ECO:0000313" key="5">
    <source>
        <dbReference type="Proteomes" id="UP000220914"/>
    </source>
</evidence>
<evidence type="ECO:0000313" key="3">
    <source>
        <dbReference type="EMBL" id="GFG51816.1"/>
    </source>
</evidence>
<dbReference type="PANTHER" id="PTHR42760:SF40">
    <property type="entry name" value="3-OXOACYL-[ACYL-CARRIER-PROTEIN] REDUCTASE, CHLOROPLASTIC"/>
    <property type="match status" value="1"/>
</dbReference>
<dbReference type="PANTHER" id="PTHR42760">
    <property type="entry name" value="SHORT-CHAIN DEHYDROGENASES/REDUCTASES FAMILY MEMBER"/>
    <property type="match status" value="1"/>
</dbReference>
<comment type="similarity">
    <text evidence="1">Belongs to the short-chain dehydrogenases/reductases (SDR) family.</text>
</comment>
<proteinExistence type="inferred from homology"/>
<gene>
    <name evidence="4" type="ORF">CQY20_07775</name>
    <name evidence="3" type="ORF">MAGR_32570</name>
</gene>
<dbReference type="InterPro" id="IPR036291">
    <property type="entry name" value="NAD(P)-bd_dom_sf"/>
</dbReference>
<comment type="caution">
    <text evidence="4">The sequence shown here is derived from an EMBL/GenBank/DDBJ whole genome shotgun (WGS) entry which is preliminary data.</text>
</comment>
<dbReference type="Proteomes" id="UP000465302">
    <property type="component" value="Unassembled WGS sequence"/>
</dbReference>
<dbReference type="Gene3D" id="3.40.50.720">
    <property type="entry name" value="NAD(P)-binding Rossmann-like Domain"/>
    <property type="match status" value="1"/>
</dbReference>
<reference evidence="3" key="3">
    <citation type="submission" date="2020-02" db="EMBL/GenBank/DDBJ databases">
        <authorList>
            <person name="Matsumoto Y."/>
            <person name="Motooka D."/>
            <person name="Nakamura S."/>
        </authorList>
    </citation>
    <scope>NUCLEOTIDE SEQUENCE</scope>
    <source>
        <strain evidence="3">JCM 6377</strain>
    </source>
</reference>
<reference evidence="3 6" key="2">
    <citation type="journal article" date="2019" name="Emerg. Microbes Infect.">
        <title>Comprehensive subspecies identification of 175 nontuberculous mycobacteria species based on 7547 genomic profiles.</title>
        <authorList>
            <person name="Matsumoto Y."/>
            <person name="Kinjo T."/>
            <person name="Motooka D."/>
            <person name="Nabeya D."/>
            <person name="Jung N."/>
            <person name="Uechi K."/>
            <person name="Horii T."/>
            <person name="Iida T."/>
            <person name="Fujita J."/>
            <person name="Nakamura S."/>
        </authorList>
    </citation>
    <scope>NUCLEOTIDE SEQUENCE [LARGE SCALE GENOMIC DNA]</scope>
    <source>
        <strain evidence="3 6">JCM 6377</strain>
    </source>
</reference>
<dbReference type="GO" id="GO:0030497">
    <property type="term" value="P:fatty acid elongation"/>
    <property type="evidence" value="ECO:0007669"/>
    <property type="project" value="TreeGrafter"/>
</dbReference>
<name>A0A2A7N9H2_MYCAG</name>
<dbReference type="EMBL" id="PDCP01000010">
    <property type="protein sequence ID" value="PEG40469.1"/>
    <property type="molecule type" value="Genomic_DNA"/>
</dbReference>
<dbReference type="SUPFAM" id="SSF51735">
    <property type="entry name" value="NAD(P)-binding Rossmann-fold domains"/>
    <property type="match status" value="1"/>
</dbReference>
<dbReference type="GO" id="GO:0016616">
    <property type="term" value="F:oxidoreductase activity, acting on the CH-OH group of donors, NAD or NADP as acceptor"/>
    <property type="evidence" value="ECO:0007669"/>
    <property type="project" value="TreeGrafter"/>
</dbReference>
<dbReference type="FunFam" id="3.40.50.720:FF:000084">
    <property type="entry name" value="Short-chain dehydrogenase reductase"/>
    <property type="match status" value="1"/>
</dbReference>
<dbReference type="EMBL" id="BLKS01000001">
    <property type="protein sequence ID" value="GFG51816.1"/>
    <property type="molecule type" value="Genomic_DNA"/>
</dbReference>
<dbReference type="PRINTS" id="PR00080">
    <property type="entry name" value="SDRFAMILY"/>
</dbReference>
<accession>A0A2A7N9H2</accession>
<dbReference type="Proteomes" id="UP000220914">
    <property type="component" value="Unassembled WGS sequence"/>
</dbReference>